<name>A0ACC0Z1C8_9ROSI</name>
<comment type="caution">
    <text evidence="1">The sequence shown here is derived from an EMBL/GenBank/DDBJ whole genome shotgun (WGS) entry which is preliminary data.</text>
</comment>
<accession>A0ACC0Z1C8</accession>
<proteinExistence type="predicted"/>
<keyword evidence="2" id="KW-1185">Reference proteome</keyword>
<evidence type="ECO:0000313" key="2">
    <source>
        <dbReference type="Proteomes" id="UP001163603"/>
    </source>
</evidence>
<dbReference type="EMBL" id="CM047739">
    <property type="protein sequence ID" value="KAJ0043532.1"/>
    <property type="molecule type" value="Genomic_DNA"/>
</dbReference>
<dbReference type="Proteomes" id="UP001163603">
    <property type="component" value="Chromosome 4"/>
</dbReference>
<sequence>MLSKGSERTNISPSGSITITAAYLQFLPLGSERSLSCHD</sequence>
<organism evidence="1 2">
    <name type="scientific">Pistacia integerrima</name>
    <dbReference type="NCBI Taxonomy" id="434235"/>
    <lineage>
        <taxon>Eukaryota</taxon>
        <taxon>Viridiplantae</taxon>
        <taxon>Streptophyta</taxon>
        <taxon>Embryophyta</taxon>
        <taxon>Tracheophyta</taxon>
        <taxon>Spermatophyta</taxon>
        <taxon>Magnoliopsida</taxon>
        <taxon>eudicotyledons</taxon>
        <taxon>Gunneridae</taxon>
        <taxon>Pentapetalae</taxon>
        <taxon>rosids</taxon>
        <taxon>malvids</taxon>
        <taxon>Sapindales</taxon>
        <taxon>Anacardiaceae</taxon>
        <taxon>Pistacia</taxon>
    </lineage>
</organism>
<evidence type="ECO:0000313" key="1">
    <source>
        <dbReference type="EMBL" id="KAJ0043532.1"/>
    </source>
</evidence>
<reference evidence="2" key="1">
    <citation type="journal article" date="2023" name="G3 (Bethesda)">
        <title>Genome assembly and association tests identify interacting loci associated with vigor, precocity, and sex in interspecific pistachio rootstocks.</title>
        <authorList>
            <person name="Palmer W."/>
            <person name="Jacygrad E."/>
            <person name="Sagayaradj S."/>
            <person name="Cavanaugh K."/>
            <person name="Han R."/>
            <person name="Bertier L."/>
            <person name="Beede B."/>
            <person name="Kafkas S."/>
            <person name="Golino D."/>
            <person name="Preece J."/>
            <person name="Michelmore R."/>
        </authorList>
    </citation>
    <scope>NUCLEOTIDE SEQUENCE [LARGE SCALE GENOMIC DNA]</scope>
</reference>
<gene>
    <name evidence="1" type="ORF">Pint_18923</name>
</gene>
<protein>
    <submittedName>
        <fullName evidence="1">Uncharacterized protein</fullName>
    </submittedName>
</protein>